<evidence type="ECO:0000313" key="2">
    <source>
        <dbReference type="EMBL" id="KAG2558165.1"/>
    </source>
</evidence>
<feature type="compositionally biased region" description="Low complexity" evidence="1">
    <location>
        <begin position="76"/>
        <end position="91"/>
    </location>
</feature>
<organism evidence="2 3">
    <name type="scientific">Panicum virgatum</name>
    <name type="common">Blackwell switchgrass</name>
    <dbReference type="NCBI Taxonomy" id="38727"/>
    <lineage>
        <taxon>Eukaryota</taxon>
        <taxon>Viridiplantae</taxon>
        <taxon>Streptophyta</taxon>
        <taxon>Embryophyta</taxon>
        <taxon>Tracheophyta</taxon>
        <taxon>Spermatophyta</taxon>
        <taxon>Magnoliopsida</taxon>
        <taxon>Liliopsida</taxon>
        <taxon>Poales</taxon>
        <taxon>Poaceae</taxon>
        <taxon>PACMAD clade</taxon>
        <taxon>Panicoideae</taxon>
        <taxon>Panicodae</taxon>
        <taxon>Paniceae</taxon>
        <taxon>Panicinae</taxon>
        <taxon>Panicum</taxon>
        <taxon>Panicum sect. Hiantes</taxon>
    </lineage>
</organism>
<feature type="compositionally biased region" description="Low complexity" evidence="1">
    <location>
        <begin position="48"/>
        <end position="57"/>
    </location>
</feature>
<feature type="compositionally biased region" description="Basic and acidic residues" evidence="1">
    <location>
        <begin position="384"/>
        <end position="397"/>
    </location>
</feature>
<feature type="compositionally biased region" description="Polar residues" evidence="1">
    <location>
        <begin position="187"/>
        <end position="197"/>
    </location>
</feature>
<feature type="compositionally biased region" description="Low complexity" evidence="1">
    <location>
        <begin position="297"/>
        <end position="308"/>
    </location>
</feature>
<dbReference type="AlphaFoldDB" id="A0A8T0PB88"/>
<reference evidence="2" key="1">
    <citation type="submission" date="2020-05" db="EMBL/GenBank/DDBJ databases">
        <title>WGS assembly of Panicum virgatum.</title>
        <authorList>
            <person name="Lovell J.T."/>
            <person name="Jenkins J."/>
            <person name="Shu S."/>
            <person name="Juenger T.E."/>
            <person name="Schmutz J."/>
        </authorList>
    </citation>
    <scope>NUCLEOTIDE SEQUENCE</scope>
    <source>
        <strain evidence="2">AP13</strain>
    </source>
</reference>
<evidence type="ECO:0000313" key="3">
    <source>
        <dbReference type="Proteomes" id="UP000823388"/>
    </source>
</evidence>
<feature type="region of interest" description="Disordered" evidence="1">
    <location>
        <begin position="31"/>
        <end position="138"/>
    </location>
</feature>
<keyword evidence="3" id="KW-1185">Reference proteome</keyword>
<gene>
    <name evidence="2" type="ORF">PVAP13_8NG137500</name>
</gene>
<feature type="compositionally biased region" description="Low complexity" evidence="1">
    <location>
        <begin position="98"/>
        <end position="108"/>
    </location>
</feature>
<feature type="compositionally biased region" description="Low complexity" evidence="1">
    <location>
        <begin position="242"/>
        <end position="289"/>
    </location>
</feature>
<feature type="compositionally biased region" description="Basic residues" evidence="1">
    <location>
        <begin position="327"/>
        <end position="345"/>
    </location>
</feature>
<feature type="region of interest" description="Disordered" evidence="1">
    <location>
        <begin position="154"/>
        <end position="203"/>
    </location>
</feature>
<name>A0A8T0PB88_PANVG</name>
<dbReference type="Proteomes" id="UP000823388">
    <property type="component" value="Chromosome 8N"/>
</dbReference>
<protein>
    <submittedName>
        <fullName evidence="2">Uncharacterized protein</fullName>
    </submittedName>
</protein>
<feature type="compositionally biased region" description="Basic residues" evidence="1">
    <location>
        <begin position="115"/>
        <end position="127"/>
    </location>
</feature>
<sequence length="397" mass="41001">MAPRSTPPLPSKAVVGRWRRAVVDEAAIADVVKVLPPPPESGAESRRSSPSPTASPEFEFWMVGRNRPRSQPRHCSPPTSSSPAASCSRSTTSRRRPPTATAPLKAMPRAPPRMRTPRGSRCQKRKARLESGIAPTPDLPAVTIKWKDIFKAGSSEAKDSKKVERHVSSVSGNAASVPPAPRKVSSALCSCSNSRGESSGPAPAIPTAVVVAVAAAAAAAAVAPPAAEKDATAAQAVPLPTSITTSSSASSTSSTAQALASASGAPAPCGSCGATSCSRLPPSRSMPAPGRRPRPPQQQQQRPKQPATTRRRRAWPHPRLGAGTTRVARRAPKRKGTRRRAHRVAGARCSVRGRYGACTAGEDAADDGGGRGAGCGCTNGLDSGGKKDSHYAESGSR</sequence>
<comment type="caution">
    <text evidence="2">The sequence shown here is derived from an EMBL/GenBank/DDBJ whole genome shotgun (WGS) entry which is preliminary data.</text>
</comment>
<evidence type="ECO:0000256" key="1">
    <source>
        <dbReference type="SAM" id="MobiDB-lite"/>
    </source>
</evidence>
<feature type="compositionally biased region" description="Basic and acidic residues" evidence="1">
    <location>
        <begin position="154"/>
        <end position="167"/>
    </location>
</feature>
<feature type="region of interest" description="Disordered" evidence="1">
    <location>
        <begin position="362"/>
        <end position="397"/>
    </location>
</feature>
<proteinExistence type="predicted"/>
<feature type="region of interest" description="Disordered" evidence="1">
    <location>
        <begin position="242"/>
        <end position="346"/>
    </location>
</feature>
<accession>A0A8T0PB88</accession>
<dbReference type="EMBL" id="CM029052">
    <property type="protein sequence ID" value="KAG2558165.1"/>
    <property type="molecule type" value="Genomic_DNA"/>
</dbReference>